<organism evidence="1 2">
    <name type="scientific">Symbiodinium microadriaticum</name>
    <name type="common">Dinoflagellate</name>
    <name type="synonym">Zooxanthella microadriatica</name>
    <dbReference type="NCBI Taxonomy" id="2951"/>
    <lineage>
        <taxon>Eukaryota</taxon>
        <taxon>Sar</taxon>
        <taxon>Alveolata</taxon>
        <taxon>Dinophyceae</taxon>
        <taxon>Suessiales</taxon>
        <taxon>Symbiodiniaceae</taxon>
        <taxon>Symbiodinium</taxon>
    </lineage>
</organism>
<sequence length="282" mass="30379">MVWHHGALSVAAAAPRAAKGLAHMVGSTPKTFHRDIKPSALYKDEWIWTFSLLGDALPANILLDADGTPKMADFGLGLAAAVKDNSGEDKLAVEQIAGTPGCDGEAHRFMVLVLVKEGPVKEPETSHANAMKSKVLLLPMPDIAPLRFRATPALAEGVWEFGSQNGTFKTPKRDRDQEDAPAFGFSMRAAGIKEFGLKFCAAAQQEIIALAKAQKSSQSLSLLRSSRDRLPPNVVNAVLGAVAKRGGRVDDLLAELEEDIALRDIGSPTAEWQIPIEFWVFC</sequence>
<dbReference type="AlphaFoldDB" id="A0A1Q9DWF2"/>
<evidence type="ECO:0000313" key="1">
    <source>
        <dbReference type="EMBL" id="OLP99458.1"/>
    </source>
</evidence>
<dbReference type="OrthoDB" id="10578577at2759"/>
<dbReference type="Gene3D" id="1.10.510.10">
    <property type="entry name" value="Transferase(Phosphotransferase) domain 1"/>
    <property type="match status" value="1"/>
</dbReference>
<dbReference type="InterPro" id="IPR011009">
    <property type="entry name" value="Kinase-like_dom_sf"/>
</dbReference>
<dbReference type="SUPFAM" id="SSF56112">
    <property type="entry name" value="Protein kinase-like (PK-like)"/>
    <property type="match status" value="1"/>
</dbReference>
<reference evidence="1 2" key="1">
    <citation type="submission" date="2016-02" db="EMBL/GenBank/DDBJ databases">
        <title>Genome analysis of coral dinoflagellate symbionts highlights evolutionary adaptations to a symbiotic lifestyle.</title>
        <authorList>
            <person name="Aranda M."/>
            <person name="Li Y."/>
            <person name="Liew Y.J."/>
            <person name="Baumgarten S."/>
            <person name="Simakov O."/>
            <person name="Wilson M."/>
            <person name="Piel J."/>
            <person name="Ashoor H."/>
            <person name="Bougouffa S."/>
            <person name="Bajic V.B."/>
            <person name="Ryu T."/>
            <person name="Ravasi T."/>
            <person name="Bayer T."/>
            <person name="Micklem G."/>
            <person name="Kim H."/>
            <person name="Bhak J."/>
            <person name="Lajeunesse T.C."/>
            <person name="Voolstra C.R."/>
        </authorList>
    </citation>
    <scope>NUCLEOTIDE SEQUENCE [LARGE SCALE GENOMIC DNA]</scope>
    <source>
        <strain evidence="1 2">CCMP2467</strain>
    </source>
</reference>
<dbReference type="Proteomes" id="UP000186817">
    <property type="component" value="Unassembled WGS sequence"/>
</dbReference>
<gene>
    <name evidence="1" type="ORF">AK812_SmicGene17986</name>
</gene>
<evidence type="ECO:0000313" key="2">
    <source>
        <dbReference type="Proteomes" id="UP000186817"/>
    </source>
</evidence>
<name>A0A1Q9DWF2_SYMMI</name>
<keyword evidence="2" id="KW-1185">Reference proteome</keyword>
<accession>A0A1Q9DWF2</accession>
<evidence type="ECO:0008006" key="3">
    <source>
        <dbReference type="Google" id="ProtNLM"/>
    </source>
</evidence>
<dbReference type="EMBL" id="LSRX01000361">
    <property type="protein sequence ID" value="OLP99458.1"/>
    <property type="molecule type" value="Genomic_DNA"/>
</dbReference>
<protein>
    <recommendedName>
        <fullName evidence="3">Protein kinase domain-containing protein</fullName>
    </recommendedName>
</protein>
<comment type="caution">
    <text evidence="1">The sequence shown here is derived from an EMBL/GenBank/DDBJ whole genome shotgun (WGS) entry which is preliminary data.</text>
</comment>
<proteinExistence type="predicted"/>